<dbReference type="RefSeq" id="WP_120740411.1">
    <property type="nucleotide sequence ID" value="NZ_CP032568.1"/>
</dbReference>
<dbReference type="KEGG" id="nyu:D7D52_25880"/>
<gene>
    <name evidence="1" type="ORF">D7D52_25880</name>
</gene>
<evidence type="ECO:0000313" key="1">
    <source>
        <dbReference type="EMBL" id="AYF76676.1"/>
    </source>
</evidence>
<accession>A0A386ZGS8</accession>
<reference evidence="1 2" key="1">
    <citation type="submission" date="2018-09" db="EMBL/GenBank/DDBJ databases">
        <title>Nocardia yunnanensis sp. nov., an actinomycete isolated from a soil sample.</title>
        <authorList>
            <person name="Zhang J."/>
        </authorList>
    </citation>
    <scope>NUCLEOTIDE SEQUENCE [LARGE SCALE GENOMIC DNA]</scope>
    <source>
        <strain evidence="1 2">CFHS0054</strain>
    </source>
</reference>
<dbReference type="OrthoDB" id="4569527at2"/>
<evidence type="ECO:0000313" key="2">
    <source>
        <dbReference type="Proteomes" id="UP000267164"/>
    </source>
</evidence>
<dbReference type="EMBL" id="CP032568">
    <property type="protein sequence ID" value="AYF76676.1"/>
    <property type="molecule type" value="Genomic_DNA"/>
</dbReference>
<dbReference type="AlphaFoldDB" id="A0A386ZGS8"/>
<sequence>MTVVADPPGRLSVSERAVRRIAAQAAREVDGVEPEVSVRAQLSGDRAELAVSLPIRYPLPVARVSEDCRRHLIERASELAGVAVTGVEITVTALVLETDTAAARSTRRVR</sequence>
<organism evidence="1 2">
    <name type="scientific">Nocardia yunnanensis</name>
    <dbReference type="NCBI Taxonomy" id="2382165"/>
    <lineage>
        <taxon>Bacteria</taxon>
        <taxon>Bacillati</taxon>
        <taxon>Actinomycetota</taxon>
        <taxon>Actinomycetes</taxon>
        <taxon>Mycobacteriales</taxon>
        <taxon>Nocardiaceae</taxon>
        <taxon>Nocardia</taxon>
    </lineage>
</organism>
<proteinExistence type="predicted"/>
<protein>
    <submittedName>
        <fullName evidence="1">Asp23/Gls24 family envelope stress response protein</fullName>
    </submittedName>
</protein>
<dbReference type="Proteomes" id="UP000267164">
    <property type="component" value="Chromosome"/>
</dbReference>
<name>A0A386ZGS8_9NOCA</name>
<keyword evidence="2" id="KW-1185">Reference proteome</keyword>